<reference evidence="1" key="1">
    <citation type="submission" date="2022-05" db="EMBL/GenBank/DDBJ databases">
        <title>The Musa troglodytarum L. genome provides insights into the mechanism of non-climacteric behaviour and enrichment of carotenoids.</title>
        <authorList>
            <person name="Wang J."/>
        </authorList>
    </citation>
    <scope>NUCLEOTIDE SEQUENCE</scope>
    <source>
        <tissue evidence="1">Leaf</tissue>
    </source>
</reference>
<gene>
    <name evidence="1" type="ORF">MUK42_05777</name>
</gene>
<evidence type="ECO:0000313" key="1">
    <source>
        <dbReference type="EMBL" id="URE08707.1"/>
    </source>
</evidence>
<dbReference type="Proteomes" id="UP001055439">
    <property type="component" value="Chromosome 6"/>
</dbReference>
<dbReference type="OrthoDB" id="1740906at2759"/>
<proteinExistence type="predicted"/>
<dbReference type="EMBL" id="CP097508">
    <property type="protein sequence ID" value="URE08707.1"/>
    <property type="molecule type" value="Genomic_DNA"/>
</dbReference>
<protein>
    <submittedName>
        <fullName evidence="1">U-box domain-containing protein 9</fullName>
    </submittedName>
</protein>
<evidence type="ECO:0000313" key="2">
    <source>
        <dbReference type="Proteomes" id="UP001055439"/>
    </source>
</evidence>
<keyword evidence="2" id="KW-1185">Reference proteome</keyword>
<organism evidence="1 2">
    <name type="scientific">Musa troglodytarum</name>
    <name type="common">fe'i banana</name>
    <dbReference type="NCBI Taxonomy" id="320322"/>
    <lineage>
        <taxon>Eukaryota</taxon>
        <taxon>Viridiplantae</taxon>
        <taxon>Streptophyta</taxon>
        <taxon>Embryophyta</taxon>
        <taxon>Tracheophyta</taxon>
        <taxon>Spermatophyta</taxon>
        <taxon>Magnoliopsida</taxon>
        <taxon>Liliopsida</taxon>
        <taxon>Zingiberales</taxon>
        <taxon>Musaceae</taxon>
        <taxon>Musa</taxon>
    </lineage>
</organism>
<sequence length="178" mass="19775">MLAERKGAKTPKGRSWPCSIWHEKRGRCMSHEPTLMASPSGDNILEHLQMSWVLHSDLAKSQATEVLGHNHMWPQASGELKKELRRLARAIVEVEDGRVATFEEAARARAALQDLLSYKGGDSNGTHGKAERKIESAVVPEHFLRPISTEPTRDPVILASGQFRGENGIAIANRCLHR</sequence>
<accession>A0A9E7K8Z8</accession>
<dbReference type="AlphaFoldDB" id="A0A9E7K8Z8"/>
<name>A0A9E7K8Z8_9LILI</name>